<organism evidence="1 2">
    <name type="scientific">Owenia fusiformis</name>
    <name type="common">Polychaete worm</name>
    <dbReference type="NCBI Taxonomy" id="6347"/>
    <lineage>
        <taxon>Eukaryota</taxon>
        <taxon>Metazoa</taxon>
        <taxon>Spiralia</taxon>
        <taxon>Lophotrochozoa</taxon>
        <taxon>Annelida</taxon>
        <taxon>Polychaeta</taxon>
        <taxon>Sedentaria</taxon>
        <taxon>Canalipalpata</taxon>
        <taxon>Sabellida</taxon>
        <taxon>Oweniida</taxon>
        <taxon>Oweniidae</taxon>
        <taxon>Owenia</taxon>
    </lineage>
</organism>
<dbReference type="Proteomes" id="UP000749559">
    <property type="component" value="Unassembled WGS sequence"/>
</dbReference>
<dbReference type="InterPro" id="IPR032675">
    <property type="entry name" value="LRR_dom_sf"/>
</dbReference>
<evidence type="ECO:0000313" key="2">
    <source>
        <dbReference type="Proteomes" id="UP000749559"/>
    </source>
</evidence>
<proteinExistence type="predicted"/>
<comment type="caution">
    <text evidence="1">The sequence shown here is derived from an EMBL/GenBank/DDBJ whole genome shotgun (WGS) entry which is preliminary data.</text>
</comment>
<accession>A0A8S4NN66</accession>
<keyword evidence="2" id="KW-1185">Reference proteome</keyword>
<feature type="non-terminal residue" evidence="1">
    <location>
        <position position="1"/>
    </location>
</feature>
<reference evidence="1" key="1">
    <citation type="submission" date="2022-03" db="EMBL/GenBank/DDBJ databases">
        <authorList>
            <person name="Martin C."/>
        </authorList>
    </citation>
    <scope>NUCLEOTIDE SEQUENCE</scope>
</reference>
<gene>
    <name evidence="1" type="ORF">OFUS_LOCUS9089</name>
</gene>
<protein>
    <submittedName>
        <fullName evidence="1">Uncharacterized protein</fullName>
    </submittedName>
</protein>
<dbReference type="SUPFAM" id="SSF52058">
    <property type="entry name" value="L domain-like"/>
    <property type="match status" value="1"/>
</dbReference>
<dbReference type="Gene3D" id="3.80.10.10">
    <property type="entry name" value="Ribonuclease Inhibitor"/>
    <property type="match status" value="1"/>
</dbReference>
<evidence type="ECO:0000313" key="1">
    <source>
        <dbReference type="EMBL" id="CAH1782667.1"/>
    </source>
</evidence>
<dbReference type="AlphaFoldDB" id="A0A8S4NN66"/>
<name>A0A8S4NN66_OWEFU</name>
<feature type="non-terminal residue" evidence="1">
    <location>
        <position position="150"/>
    </location>
</feature>
<dbReference type="EMBL" id="CAIIXF020000005">
    <property type="protein sequence ID" value="CAH1782667.1"/>
    <property type="molecule type" value="Genomic_DNA"/>
</dbReference>
<sequence length="150" mass="17290">NYETTFPVFWSRQNAPVMQTRRPILVILCVLLFQKVAAFSKRSQRNTKSQYTCSVSDLDEKSLKVVFQFKCDCQGTPHTDKWTYDCNGILTTAKNTIQKLDSKINIIEVLDLSSNNIFKLKNDVFSDDQISQHLTVLRLSKNIIKKLTKP</sequence>